<proteinExistence type="predicted"/>
<keyword evidence="3" id="KW-1185">Reference proteome</keyword>
<dbReference type="OrthoDB" id="433681at2"/>
<dbReference type="STRING" id="1804984.AYM40_03430"/>
<dbReference type="InterPro" id="IPR001296">
    <property type="entry name" value="Glyco_trans_1"/>
</dbReference>
<organism evidence="2 3">
    <name type="scientific">Paraburkholderia phytofirmans OLGA172</name>
    <dbReference type="NCBI Taxonomy" id="1417228"/>
    <lineage>
        <taxon>Bacteria</taxon>
        <taxon>Pseudomonadati</taxon>
        <taxon>Pseudomonadota</taxon>
        <taxon>Betaproteobacteria</taxon>
        <taxon>Burkholderiales</taxon>
        <taxon>Burkholderiaceae</taxon>
        <taxon>Paraburkholderia</taxon>
    </lineage>
</organism>
<dbReference type="PANTHER" id="PTHR46401">
    <property type="entry name" value="GLYCOSYLTRANSFERASE WBBK-RELATED"/>
    <property type="match status" value="1"/>
</dbReference>
<evidence type="ECO:0000313" key="3">
    <source>
        <dbReference type="Proteomes" id="UP000076852"/>
    </source>
</evidence>
<dbReference type="Gene3D" id="3.40.50.2000">
    <property type="entry name" value="Glycogen Phosphorylase B"/>
    <property type="match status" value="2"/>
</dbReference>
<feature type="domain" description="Glycosyl transferase family 1" evidence="1">
    <location>
        <begin position="165"/>
        <end position="319"/>
    </location>
</feature>
<dbReference type="Proteomes" id="UP000076852">
    <property type="component" value="Chromosome 1"/>
</dbReference>
<dbReference type="RefSeq" id="WP_063494992.1">
    <property type="nucleotide sequence ID" value="NZ_CP014578.1"/>
</dbReference>
<dbReference type="Pfam" id="PF00534">
    <property type="entry name" value="Glycos_transf_1"/>
    <property type="match status" value="1"/>
</dbReference>
<gene>
    <name evidence="2" type="ORF">AYM40_03430</name>
</gene>
<protein>
    <recommendedName>
        <fullName evidence="1">Glycosyl transferase family 1 domain-containing protein</fullName>
    </recommendedName>
</protein>
<dbReference type="KEGG" id="buz:AYM40_03430"/>
<accession>A0A167VSZ9</accession>
<dbReference type="AlphaFoldDB" id="A0A167VSZ9"/>
<dbReference type="PANTHER" id="PTHR46401:SF8">
    <property type="entry name" value="BLL6006 PROTEIN"/>
    <property type="match status" value="1"/>
</dbReference>
<dbReference type="GO" id="GO:0016757">
    <property type="term" value="F:glycosyltransferase activity"/>
    <property type="evidence" value="ECO:0007669"/>
    <property type="project" value="InterPro"/>
</dbReference>
<evidence type="ECO:0000259" key="1">
    <source>
        <dbReference type="Pfam" id="PF00534"/>
    </source>
</evidence>
<dbReference type="SUPFAM" id="SSF53756">
    <property type="entry name" value="UDP-Glycosyltransferase/glycogen phosphorylase"/>
    <property type="match status" value="1"/>
</dbReference>
<dbReference type="EMBL" id="CP014578">
    <property type="protein sequence ID" value="ANB71523.1"/>
    <property type="molecule type" value="Genomic_DNA"/>
</dbReference>
<name>A0A167VSZ9_9BURK</name>
<sequence>MNRSTGFNVEVIDIPAESRSLKRYWWQFVLYPLHAIRVARSCEMVVLYQEDLSFLVPFIRLAGGKVCVLFHHVQRPGQARGLTERLKELYVRAIRGQVARSNLVLVESEVTATEMREVVPVPPERIQIMPCPFEDKYSPFDEPTPRAARARARAIVKEHMGLEIGDAILLLNVGSDETRKNNVTLFRALARMARKDLVIVRAGKPFNLSNRKECTRLVSESGIRAHFLDSVSDEDLGYLYQSADMYVSASLHEGFGRTVIEAQIAGIPVVASDTQVYRATMGDSFLPVSDPADPDAWVTAITRLANDPALAERLVERGKINARQYSSDVVCVSLRRSLLRAIGADAPDGEYTSAE</sequence>
<evidence type="ECO:0000313" key="2">
    <source>
        <dbReference type="EMBL" id="ANB71523.1"/>
    </source>
</evidence>
<reference evidence="2 3" key="1">
    <citation type="journal article" date="2016" name="Gene">
        <title>PacBio SMRT assembly of a complex multi-replicon genome reveals chlorocatechol degradative operon in a region of genome plasticity.</title>
        <authorList>
            <person name="Ricker N."/>
            <person name="Shen S.Y."/>
            <person name="Goordial J."/>
            <person name="Jin S."/>
            <person name="Fulthorpe R.R."/>
        </authorList>
    </citation>
    <scope>NUCLEOTIDE SEQUENCE [LARGE SCALE GENOMIC DNA]</scope>
    <source>
        <strain evidence="2 3">OLGA172</strain>
    </source>
</reference>